<dbReference type="AlphaFoldDB" id="A0AAV7HUU9"/>
<organism evidence="1 2">
    <name type="scientific">Cotesia glomerata</name>
    <name type="common">Lepidopteran parasitic wasp</name>
    <name type="synonym">Apanteles glomeratus</name>
    <dbReference type="NCBI Taxonomy" id="32391"/>
    <lineage>
        <taxon>Eukaryota</taxon>
        <taxon>Metazoa</taxon>
        <taxon>Ecdysozoa</taxon>
        <taxon>Arthropoda</taxon>
        <taxon>Hexapoda</taxon>
        <taxon>Insecta</taxon>
        <taxon>Pterygota</taxon>
        <taxon>Neoptera</taxon>
        <taxon>Endopterygota</taxon>
        <taxon>Hymenoptera</taxon>
        <taxon>Apocrita</taxon>
        <taxon>Ichneumonoidea</taxon>
        <taxon>Braconidae</taxon>
        <taxon>Microgastrinae</taxon>
        <taxon>Cotesia</taxon>
    </lineage>
</organism>
<evidence type="ECO:0000313" key="1">
    <source>
        <dbReference type="EMBL" id="KAH0533468.1"/>
    </source>
</evidence>
<reference evidence="1 2" key="1">
    <citation type="journal article" date="2021" name="J. Hered.">
        <title>A chromosome-level genome assembly of the parasitoid wasp, Cotesia glomerata (Hymenoptera: Braconidae).</title>
        <authorList>
            <person name="Pinto B.J."/>
            <person name="Weis J.J."/>
            <person name="Gamble T."/>
            <person name="Ode P.J."/>
            <person name="Paul R."/>
            <person name="Zaspel J.M."/>
        </authorList>
    </citation>
    <scope>NUCLEOTIDE SEQUENCE [LARGE SCALE GENOMIC DNA]</scope>
    <source>
        <strain evidence="1">CgM1</strain>
    </source>
</reference>
<gene>
    <name evidence="1" type="ORF">KQX54_000321</name>
</gene>
<keyword evidence="2" id="KW-1185">Reference proteome</keyword>
<dbReference type="Proteomes" id="UP000826195">
    <property type="component" value="Unassembled WGS sequence"/>
</dbReference>
<comment type="caution">
    <text evidence="1">The sequence shown here is derived from an EMBL/GenBank/DDBJ whole genome shotgun (WGS) entry which is preliminary data.</text>
</comment>
<sequence>MYLRVNADSTIAAATDILMLDNESKGNLFYDMVLENPPNIMHDIFPKEMKFGPKIRLPVRPNKALINFIETCRLLNENLHN</sequence>
<name>A0AAV7HUU9_COTGL</name>
<protein>
    <submittedName>
        <fullName evidence="1">Uncharacterized protein</fullName>
    </submittedName>
</protein>
<accession>A0AAV7HUU9</accession>
<proteinExistence type="predicted"/>
<evidence type="ECO:0000313" key="2">
    <source>
        <dbReference type="Proteomes" id="UP000826195"/>
    </source>
</evidence>
<dbReference type="EMBL" id="JAHXZJ010003247">
    <property type="protein sequence ID" value="KAH0533468.1"/>
    <property type="molecule type" value="Genomic_DNA"/>
</dbReference>